<proteinExistence type="predicted"/>
<dbReference type="Pfam" id="PF19076">
    <property type="entry name" value="CshA_repeat"/>
    <property type="match status" value="1"/>
</dbReference>
<dbReference type="Pfam" id="PF24346">
    <property type="entry name" value="DUF7507"/>
    <property type="match status" value="1"/>
</dbReference>
<dbReference type="InterPro" id="IPR013783">
    <property type="entry name" value="Ig-like_fold"/>
</dbReference>
<evidence type="ECO:0000259" key="2">
    <source>
        <dbReference type="Pfam" id="PF01345"/>
    </source>
</evidence>
<dbReference type="Proteomes" id="UP001596287">
    <property type="component" value="Unassembled WGS sequence"/>
</dbReference>
<dbReference type="SUPFAM" id="SSF63825">
    <property type="entry name" value="YWTD domain"/>
    <property type="match status" value="1"/>
</dbReference>
<evidence type="ECO:0008006" key="7">
    <source>
        <dbReference type="Google" id="ProtNLM"/>
    </source>
</evidence>
<feature type="compositionally biased region" description="Gly residues" evidence="1">
    <location>
        <begin position="519"/>
        <end position="530"/>
    </location>
</feature>
<evidence type="ECO:0000313" key="6">
    <source>
        <dbReference type="Proteomes" id="UP001596287"/>
    </source>
</evidence>
<feature type="compositionally biased region" description="Low complexity" evidence="1">
    <location>
        <begin position="497"/>
        <end position="518"/>
    </location>
</feature>
<feature type="domain" description="DUF7507" evidence="4">
    <location>
        <begin position="1578"/>
        <end position="1670"/>
    </location>
</feature>
<feature type="region of interest" description="Disordered" evidence="1">
    <location>
        <begin position="488"/>
        <end position="530"/>
    </location>
</feature>
<dbReference type="RefSeq" id="WP_379790062.1">
    <property type="nucleotide sequence ID" value="NZ_JBHSQB010000003.1"/>
</dbReference>
<dbReference type="InterPro" id="IPR047589">
    <property type="entry name" value="DUF11_rpt"/>
</dbReference>
<organism evidence="5 6">
    <name type="scientific">Flavobacterium qiangtangense</name>
    <dbReference type="NCBI Taxonomy" id="1442595"/>
    <lineage>
        <taxon>Bacteria</taxon>
        <taxon>Pseudomonadati</taxon>
        <taxon>Bacteroidota</taxon>
        <taxon>Flavobacteriia</taxon>
        <taxon>Flavobacteriales</taxon>
        <taxon>Flavobacteriaceae</taxon>
        <taxon>Flavobacterium</taxon>
    </lineage>
</organism>
<feature type="domain" description="DUF11" evidence="2">
    <location>
        <begin position="725"/>
        <end position="838"/>
    </location>
</feature>
<accession>A0ABW1PIR2</accession>
<evidence type="ECO:0000259" key="3">
    <source>
        <dbReference type="Pfam" id="PF19076"/>
    </source>
</evidence>
<name>A0ABW1PIR2_9FLAO</name>
<dbReference type="InterPro" id="IPR055354">
    <property type="entry name" value="DUF7507"/>
</dbReference>
<dbReference type="Gene3D" id="2.60.40.10">
    <property type="entry name" value="Immunoglobulins"/>
    <property type="match status" value="1"/>
</dbReference>
<comment type="caution">
    <text evidence="5">The sequence shown here is derived from an EMBL/GenBank/DDBJ whole genome shotgun (WGS) entry which is preliminary data.</text>
</comment>
<protein>
    <recommendedName>
        <fullName evidence="7">Repeat protein (TIGR01451 family)</fullName>
    </recommendedName>
</protein>
<dbReference type="InterPro" id="IPR026395">
    <property type="entry name" value="CshA_fibril"/>
</dbReference>
<sequence length="1703" mass="177223">MNKNYSCKTGLLTCRRMNVFLSGTAARMKHAFAASLILMTGFWSGAYADGSKDLYPAGAAGNRAFLYSNSYTAGGTTINSWPFKTLGTHYVYAGAGETIAAASSAQNIGNGRIRLIAPDGAEYTTAAGTTGQIPNRNGELAGPRYPGQGSGGNRYVPYTVTVGAGQAGIWKVEFLPTGSATSSTTPTVSDTAADGAWTQSSNTELISAWDVSVRNASNAAWIPGRVYSNVFNLHIQGSSFLNTKAFYGNFFVLTRDGVAYRVTNNGSNGVGFTFFVNNKGFLDTAGNSSYSSLNISNPSNADFRVHDPRALDNANNVTHKIFYTAPSADLPSSAAQAVSTTSSVSTWLKNNTVTPTATNITYTGVEGTPNLSGNKGAYIGFDSNLAGSYRIEVIGDFPTRTITGNCIVGTNTILWDGKDGAGNILPPNTNIGEIRVQLFGAEVHFPFIDMEINPGGIIIEQLDENYTLYSPNRDLVYWDDANVAGGNANTKSNPTASGNLGISSNSNGHKWGRNTTGSSGSGNTGDGGSSFGNEKSLDTWSFVPGAVIIKTLNIVIASADLEVESITPSTTTVGVGQAINYEVVVKNNGPSDVTGAGFAFNVPAGFAITSVTYVNDQGTVVVVDGTIDPVTGNYTAALDMTNGSEIVFTITGTVGASLAGQPLIVEGTIIRPADVTDIDATNPGVTPPTDPHLECRNGTAAENCNNIKANSLAVDAAPPVVNVADISVTKIVNNMTPFGFDNVTFTLTVKNNGPDDAQSLLVADQLTSGYTYKGDNGSGSYNATTGIWTIGTLANQASVTLTITAVVNTTGDYENTASVSSDATTDPVLFNNTSTVTLTPQILPPFDCSAGTGFILTNAGPSSNFVTSLYGFNLASGDEQIIRQPLIASGPNQFINGVGYNLIDDYIYGFRYNTNQIVRIGANGDVQLLSINGLTGSYPAGDVSDDGVLYLYGNNKFVTINLNPLASDYLVMHDKLSYTNSINDFAFNPIDKNIYAVTSNSPVSLLKYDIILNSVINLGTVSGLTSASYGTSFMDSEGNLFVGNNGTGVISRIAKTHEIISAGTINTTVFSSALSGLSPGDGARCTSAAVAPLAVDDESCAIAGGTEISIDVLNTDQAGTLAIDITSVRLLNGSAPVTALTVSGQGEFIVDTTTGEVRFTPEATFSGTSVNYLISDVNGNLSEEAIISVNVCPQVSLIIAEDDDNSATPLVAGASIPSAVTSNDIINGTAVVLGSSPGQVSITGVTGDTNSLNLDTSSGTVTVSPSALSGLYSITYTLCENGAVPLNCDTATVTVRVQNSISGVSNCFEETAGVSFTTAADPNPSIYSYTFNAPSADYGFQFDIYTLDNSFNLQVNGVNITTKEIQFQAGNSTLPQNVRFADGSNYGTGGISQIYQITGSAATNPIIRVIINPNGSISLLGSKTSGGILEPLELFNDNSFNQIIWDPVSNNTVKATQFVIGLTYMTGYGSGLNAVTCPILAVEDNDIPYTSGQTTPLPLVTDNDTLNGNPAIPGLGGNVVITDTTVGGSPITINLDGTITVAEDTPPGEYPFSYTICETAAVDNCSSTTGSVIIAGVPSIAVTKDGTYADVNADGIANVGDVVNYAFTVANTGNTTLTNIIVTDENAVVTGSLASLAAGATDSTSFTAVHVITQADIDAGYVYNLALASRMSLKTRRRALPVRLIRHVPRARSLRLSRLLRLP</sequence>
<dbReference type="Pfam" id="PF01345">
    <property type="entry name" value="DUF11"/>
    <property type="match status" value="2"/>
</dbReference>
<dbReference type="InterPro" id="IPR001434">
    <property type="entry name" value="OmcB-like_DUF11"/>
</dbReference>
<evidence type="ECO:0000259" key="4">
    <source>
        <dbReference type="Pfam" id="PF24346"/>
    </source>
</evidence>
<evidence type="ECO:0000256" key="1">
    <source>
        <dbReference type="SAM" id="MobiDB-lite"/>
    </source>
</evidence>
<feature type="domain" description="CshA" evidence="3">
    <location>
        <begin position="1090"/>
        <end position="1181"/>
    </location>
</feature>
<keyword evidence="6" id="KW-1185">Reference proteome</keyword>
<dbReference type="NCBIfam" id="TIGR01451">
    <property type="entry name" value="B_ant_repeat"/>
    <property type="match status" value="3"/>
</dbReference>
<feature type="domain" description="DUF11" evidence="2">
    <location>
        <begin position="560"/>
        <end position="682"/>
    </location>
</feature>
<dbReference type="EMBL" id="JBHSQB010000003">
    <property type="protein sequence ID" value="MFC6095439.1"/>
    <property type="molecule type" value="Genomic_DNA"/>
</dbReference>
<evidence type="ECO:0000313" key="5">
    <source>
        <dbReference type="EMBL" id="MFC6095439.1"/>
    </source>
</evidence>
<gene>
    <name evidence="5" type="ORF">ACFPVY_02180</name>
</gene>
<reference evidence="6" key="1">
    <citation type="journal article" date="2019" name="Int. J. Syst. Evol. Microbiol.">
        <title>The Global Catalogue of Microorganisms (GCM) 10K type strain sequencing project: providing services to taxonomists for standard genome sequencing and annotation.</title>
        <authorList>
            <consortium name="The Broad Institute Genomics Platform"/>
            <consortium name="The Broad Institute Genome Sequencing Center for Infectious Disease"/>
            <person name="Wu L."/>
            <person name="Ma J."/>
        </authorList>
    </citation>
    <scope>NUCLEOTIDE SEQUENCE [LARGE SCALE GENOMIC DNA]</scope>
    <source>
        <strain evidence="6">CCUG 49679</strain>
    </source>
</reference>